<reference evidence="1 2" key="1">
    <citation type="journal article" date="2023" name="Science">
        <title>Complex scaffold remodeling in plant triterpene biosynthesis.</title>
        <authorList>
            <person name="De La Pena R."/>
            <person name="Hodgson H."/>
            <person name="Liu J.C."/>
            <person name="Stephenson M.J."/>
            <person name="Martin A.C."/>
            <person name="Owen C."/>
            <person name="Harkess A."/>
            <person name="Leebens-Mack J."/>
            <person name="Jimenez L.E."/>
            <person name="Osbourn A."/>
            <person name="Sattely E.S."/>
        </authorList>
    </citation>
    <scope>NUCLEOTIDE SEQUENCE [LARGE SCALE GENOMIC DNA]</scope>
    <source>
        <strain evidence="2">cv. JPN11</strain>
        <tissue evidence="1">Leaf</tissue>
    </source>
</reference>
<dbReference type="Proteomes" id="UP001164539">
    <property type="component" value="Chromosome 1"/>
</dbReference>
<dbReference type="EMBL" id="CM051394">
    <property type="protein sequence ID" value="KAJ4726819.1"/>
    <property type="molecule type" value="Genomic_DNA"/>
</dbReference>
<proteinExistence type="predicted"/>
<evidence type="ECO:0000313" key="2">
    <source>
        <dbReference type="Proteomes" id="UP001164539"/>
    </source>
</evidence>
<gene>
    <name evidence="1" type="ORF">OWV82_000018</name>
</gene>
<accession>A0ACC1YTZ7</accession>
<name>A0ACC1YTZ7_MELAZ</name>
<comment type="caution">
    <text evidence="1">The sequence shown here is derived from an EMBL/GenBank/DDBJ whole genome shotgun (WGS) entry which is preliminary data.</text>
</comment>
<keyword evidence="2" id="KW-1185">Reference proteome</keyword>
<evidence type="ECO:0000313" key="1">
    <source>
        <dbReference type="EMBL" id="KAJ4726819.1"/>
    </source>
</evidence>
<protein>
    <submittedName>
        <fullName evidence="1">GABA transporter 1-like</fullName>
    </submittedName>
</protein>
<sequence>MVLTQESPNTRATTEEEVDDGGGDLTMRHEGKGTWKHAAFHVATTIATPAAYAPLPFALASLGWPLGVSSLVGGTLATWYSSLLIAALWKWNGKKQITYRHLAESIFGSWGYWSIAFFQQVASLGNNIAIQIAAGSSLKSVYKYYRTDGTLTLQHFIIFFGAFELFLSQLPNIHSLRWVNALCTFSTVGFAGTTIGVTIYNGKKIDRESVSYSLHGSSSSKKFKAFNALGAIAFSFGDAMLPEIQNTVREPAKKNMYKGVSAAYGVIVLTYWQLAFCGYWAFGSEVQPYILASLTIPEWTIVMANLFAVIQISGCYQIYCRPTYGYFEERMLSNKSAELFPSRNHFIRLTFTSIYIVLVTLVAAAMPFFGDFVSICGAIGFTPLDFVFPAIAYLKAGRMPKDTKLRRSVQVLNCVISTWFSVVAMLGCIGAVRFIIEDIKTYKFFHDL</sequence>
<organism evidence="1 2">
    <name type="scientific">Melia azedarach</name>
    <name type="common">Chinaberry tree</name>
    <dbReference type="NCBI Taxonomy" id="155640"/>
    <lineage>
        <taxon>Eukaryota</taxon>
        <taxon>Viridiplantae</taxon>
        <taxon>Streptophyta</taxon>
        <taxon>Embryophyta</taxon>
        <taxon>Tracheophyta</taxon>
        <taxon>Spermatophyta</taxon>
        <taxon>Magnoliopsida</taxon>
        <taxon>eudicotyledons</taxon>
        <taxon>Gunneridae</taxon>
        <taxon>Pentapetalae</taxon>
        <taxon>rosids</taxon>
        <taxon>malvids</taxon>
        <taxon>Sapindales</taxon>
        <taxon>Meliaceae</taxon>
        <taxon>Melia</taxon>
    </lineage>
</organism>